<evidence type="ECO:0000256" key="2">
    <source>
        <dbReference type="ARBA" id="ARBA00009450"/>
    </source>
</evidence>
<evidence type="ECO:0000256" key="12">
    <source>
        <dbReference type="ARBA" id="ARBA00023139"/>
    </source>
</evidence>
<evidence type="ECO:0000256" key="13">
    <source>
        <dbReference type="ARBA" id="ARBA00023237"/>
    </source>
</evidence>
<keyword evidence="13" id="KW-0998">Cell outer membrane</keyword>
<dbReference type="EMBL" id="FOZW01000007">
    <property type="protein sequence ID" value="SFS95164.1"/>
    <property type="molecule type" value="Genomic_DNA"/>
</dbReference>
<evidence type="ECO:0000259" key="16">
    <source>
        <dbReference type="Pfam" id="PF02563"/>
    </source>
</evidence>
<dbReference type="STRING" id="311180.SAMN04488050_10747"/>
<evidence type="ECO:0000313" key="19">
    <source>
        <dbReference type="Proteomes" id="UP000199392"/>
    </source>
</evidence>
<reference evidence="19" key="1">
    <citation type="submission" date="2016-10" db="EMBL/GenBank/DDBJ databases">
        <authorList>
            <person name="Varghese N."/>
            <person name="Submissions S."/>
        </authorList>
    </citation>
    <scope>NUCLEOTIDE SEQUENCE [LARGE SCALE GENOMIC DNA]</scope>
    <source>
        <strain evidence="19">DSM 26894</strain>
    </source>
</reference>
<dbReference type="AlphaFoldDB" id="A0A1I6U1A0"/>
<dbReference type="GO" id="GO:0006811">
    <property type="term" value="P:monoatomic ion transport"/>
    <property type="evidence" value="ECO:0007669"/>
    <property type="project" value="UniProtKB-KW"/>
</dbReference>
<evidence type="ECO:0000259" key="17">
    <source>
        <dbReference type="Pfam" id="PF22461"/>
    </source>
</evidence>
<proteinExistence type="inferred from homology"/>
<evidence type="ECO:0000256" key="15">
    <source>
        <dbReference type="SAM" id="SignalP"/>
    </source>
</evidence>
<evidence type="ECO:0000256" key="8">
    <source>
        <dbReference type="ARBA" id="ARBA00023047"/>
    </source>
</evidence>
<keyword evidence="8" id="KW-0625">Polysaccharide transport</keyword>
<dbReference type="PROSITE" id="PS51257">
    <property type="entry name" value="PROKAR_LIPOPROTEIN"/>
    <property type="match status" value="1"/>
</dbReference>
<evidence type="ECO:0000313" key="18">
    <source>
        <dbReference type="EMBL" id="SFS95164.1"/>
    </source>
</evidence>
<keyword evidence="3" id="KW-0813">Transport</keyword>
<evidence type="ECO:0000256" key="7">
    <source>
        <dbReference type="ARBA" id="ARBA00022729"/>
    </source>
</evidence>
<keyword evidence="5" id="KW-0762">Sugar transport</keyword>
<comment type="similarity">
    <text evidence="2">Belongs to the BexD/CtrA/VexA family.</text>
</comment>
<dbReference type="GO" id="GO:0015159">
    <property type="term" value="F:polysaccharide transmembrane transporter activity"/>
    <property type="evidence" value="ECO:0007669"/>
    <property type="project" value="InterPro"/>
</dbReference>
<keyword evidence="12" id="KW-0564">Palmitate</keyword>
<dbReference type="PANTHER" id="PTHR33619:SF3">
    <property type="entry name" value="POLYSACCHARIDE EXPORT PROTEIN GFCE-RELATED"/>
    <property type="match status" value="1"/>
</dbReference>
<keyword evidence="9" id="KW-0406">Ion transport</keyword>
<evidence type="ECO:0000256" key="5">
    <source>
        <dbReference type="ARBA" id="ARBA00022597"/>
    </source>
</evidence>
<gene>
    <name evidence="18" type="ORF">SAMN04488050_10747</name>
</gene>
<evidence type="ECO:0000256" key="14">
    <source>
        <dbReference type="ARBA" id="ARBA00023288"/>
    </source>
</evidence>
<keyword evidence="4" id="KW-1134">Transmembrane beta strand</keyword>
<evidence type="ECO:0000256" key="3">
    <source>
        <dbReference type="ARBA" id="ARBA00022448"/>
    </source>
</evidence>
<dbReference type="GO" id="GO:0015288">
    <property type="term" value="F:porin activity"/>
    <property type="evidence" value="ECO:0007669"/>
    <property type="project" value="UniProtKB-KW"/>
</dbReference>
<evidence type="ECO:0000256" key="1">
    <source>
        <dbReference type="ARBA" id="ARBA00004571"/>
    </source>
</evidence>
<keyword evidence="7 15" id="KW-0732">Signal</keyword>
<dbReference type="Pfam" id="PF02563">
    <property type="entry name" value="Poly_export"/>
    <property type="match status" value="1"/>
</dbReference>
<name>A0A1I6U1A0_9RHOB</name>
<sequence>MPTRSRSLIALVASLALLSGCALPRGAAVQSEILAQADKENPSFQVVEVTRSNMSLITSWPPTGPVLDSRWLGTSAGAEQSVIQAGDLVDIRIWDSQENSLLTNAAEKSTVLPNVQVDADGAIFLPYVDEVFIRGLTPASARKRIQEKLEAIVPTAQVQVSLTEGRGNAIEMVSGVARPGSFPMPSRNYKIFGLIADAGGISPTLKNPLVRLIRQGSTYEISARTLMEDGRYNTLLLPGDSVIIEEDYRTFTGIGASSRQTLVNFPKDEINALEALSLIGGLYDVRADPTGVMVLREYTPQQLSRSASRPNMQQVVFTFDMTTADGLFAARKFQIYPDDVVLATESPLAGLQTLLSIVNSGVTTTQRSVAAANAF</sequence>
<keyword evidence="14" id="KW-0449">Lipoprotein</keyword>
<evidence type="ECO:0000256" key="4">
    <source>
        <dbReference type="ARBA" id="ARBA00022452"/>
    </source>
</evidence>
<keyword evidence="10" id="KW-0626">Porin</keyword>
<dbReference type="Proteomes" id="UP000199392">
    <property type="component" value="Unassembled WGS sequence"/>
</dbReference>
<organism evidence="18 19">
    <name type="scientific">Alloyangia pacifica</name>
    <dbReference type="NCBI Taxonomy" id="311180"/>
    <lineage>
        <taxon>Bacteria</taxon>
        <taxon>Pseudomonadati</taxon>
        <taxon>Pseudomonadota</taxon>
        <taxon>Alphaproteobacteria</taxon>
        <taxon>Rhodobacterales</taxon>
        <taxon>Roseobacteraceae</taxon>
        <taxon>Alloyangia</taxon>
    </lineage>
</organism>
<evidence type="ECO:0000256" key="10">
    <source>
        <dbReference type="ARBA" id="ARBA00023114"/>
    </source>
</evidence>
<dbReference type="Gene3D" id="3.30.1950.10">
    <property type="entry name" value="wza like domain"/>
    <property type="match status" value="1"/>
</dbReference>
<feature type="domain" description="SLBB" evidence="17">
    <location>
        <begin position="176"/>
        <end position="244"/>
    </location>
</feature>
<dbReference type="InterPro" id="IPR054765">
    <property type="entry name" value="SLBB_dom"/>
</dbReference>
<keyword evidence="11" id="KW-0472">Membrane</keyword>
<keyword evidence="6" id="KW-0812">Transmembrane</keyword>
<evidence type="ECO:0000256" key="6">
    <source>
        <dbReference type="ARBA" id="ARBA00022692"/>
    </source>
</evidence>
<feature type="signal peptide" evidence="15">
    <location>
        <begin position="1"/>
        <end position="27"/>
    </location>
</feature>
<dbReference type="InterPro" id="IPR003715">
    <property type="entry name" value="Poly_export_N"/>
</dbReference>
<dbReference type="PANTHER" id="PTHR33619">
    <property type="entry name" value="POLYSACCHARIDE EXPORT PROTEIN GFCE-RELATED"/>
    <property type="match status" value="1"/>
</dbReference>
<feature type="chain" id="PRO_5011728482" evidence="15">
    <location>
        <begin position="28"/>
        <end position="375"/>
    </location>
</feature>
<dbReference type="GO" id="GO:0046930">
    <property type="term" value="C:pore complex"/>
    <property type="evidence" value="ECO:0007669"/>
    <property type="project" value="UniProtKB-KW"/>
</dbReference>
<feature type="domain" description="Polysaccharide export protein N-terminal" evidence="16">
    <location>
        <begin position="79"/>
        <end position="162"/>
    </location>
</feature>
<dbReference type="GO" id="GO:0009279">
    <property type="term" value="C:cell outer membrane"/>
    <property type="evidence" value="ECO:0007669"/>
    <property type="project" value="UniProtKB-SubCell"/>
</dbReference>
<keyword evidence="19" id="KW-1185">Reference proteome</keyword>
<dbReference type="Gene3D" id="3.10.560.10">
    <property type="entry name" value="Outer membrane lipoprotein wza domain like"/>
    <property type="match status" value="2"/>
</dbReference>
<comment type="subcellular location">
    <subcellularLocation>
        <location evidence="1">Cell outer membrane</location>
        <topology evidence="1">Multi-pass membrane protein</topology>
    </subcellularLocation>
</comment>
<dbReference type="InterPro" id="IPR049712">
    <property type="entry name" value="Poly_export"/>
</dbReference>
<dbReference type="Pfam" id="PF22461">
    <property type="entry name" value="SLBB_2"/>
    <property type="match status" value="1"/>
</dbReference>
<evidence type="ECO:0000256" key="11">
    <source>
        <dbReference type="ARBA" id="ARBA00023136"/>
    </source>
</evidence>
<protein>
    <submittedName>
        <fullName evidence="18">Polysaccharide export outer membrane protein</fullName>
    </submittedName>
</protein>
<accession>A0A1I6U1A0</accession>
<evidence type="ECO:0000256" key="9">
    <source>
        <dbReference type="ARBA" id="ARBA00023065"/>
    </source>
</evidence>